<dbReference type="KEGG" id="harc:HARCEL1_05835"/>
<keyword evidence="4 10" id="KW-0808">Transferase</keyword>
<feature type="binding site" evidence="11">
    <location>
        <position position="50"/>
    </location>
    <ligand>
        <name>substrate</name>
    </ligand>
</feature>
<keyword evidence="8" id="KW-0414">Isoprene biosynthesis</keyword>
<sequence>MIVLKLGGSVITDKASPETVDETTLDRLARAVGDADEPLVVVHGGGSFGHHHADRHGVSSTDGTRSADAIREIHAAMGQLNDAVVGALARADVPSVPIRPLSAATRDEGLDLSVAPIRGLLDEGFVPVLHGDVVGHAGRGATIVSGDALVAALAPAVDADRVGLCTGVPGVYDTEDRVIETITDPDSVDSLGASDATDVTGGMAAKVETLAALDRPASIFGVDDLSAFLSGERPGTTVE</sequence>
<feature type="binding site" evidence="11">
    <location>
        <position position="202"/>
    </location>
    <ligand>
        <name>ATP</name>
        <dbReference type="ChEBI" id="CHEBI:30616"/>
    </ligand>
</feature>
<reference evidence="14 15" key="1">
    <citation type="submission" date="2018-04" db="EMBL/GenBank/DDBJ databases">
        <title>Halococcoides cellulosivorans gen. nov., sp. nov., an extremely halophilic cellulose-utilizing haloarchaeon from hypersaline lakes.</title>
        <authorList>
            <person name="Sorokin D.Y."/>
            <person name="Toshchakov S.V."/>
            <person name="Samarov N.I."/>
            <person name="Korzhenkov A."/>
            <person name="Kublanov I.V."/>
        </authorList>
    </citation>
    <scope>NUCLEOTIDE SEQUENCE [LARGE SCALE GENOMIC DNA]</scope>
    <source>
        <strain evidence="14 15">HArcel1</strain>
    </source>
</reference>
<comment type="subunit">
    <text evidence="10">Homodimer.</text>
</comment>
<evidence type="ECO:0000256" key="1">
    <source>
        <dbReference type="ARBA" id="ARBA00010540"/>
    </source>
</evidence>
<protein>
    <recommendedName>
        <fullName evidence="3 10">Isopentenyl phosphate kinase</fullName>
        <shortName evidence="10">IPK</shortName>
        <ecNumber evidence="2 10">2.7.4.26</ecNumber>
    </recommendedName>
</protein>
<comment type="catalytic activity">
    <reaction evidence="9 10">
        <text>isopentenyl phosphate + ATP = isopentenyl diphosphate + ADP</text>
        <dbReference type="Rhea" id="RHEA:33963"/>
        <dbReference type="ChEBI" id="CHEBI:30616"/>
        <dbReference type="ChEBI" id="CHEBI:65078"/>
        <dbReference type="ChEBI" id="CHEBI:128769"/>
        <dbReference type="ChEBI" id="CHEBI:456216"/>
        <dbReference type="EC" id="2.7.4.26"/>
    </reaction>
</comment>
<evidence type="ECO:0000313" key="14">
    <source>
        <dbReference type="EMBL" id="AWB27255.1"/>
    </source>
</evidence>
<evidence type="ECO:0000256" key="5">
    <source>
        <dbReference type="ARBA" id="ARBA00022741"/>
    </source>
</evidence>
<keyword evidence="7 10" id="KW-0067">ATP-binding</keyword>
<feature type="binding site" evidence="11">
    <location>
        <position position="146"/>
    </location>
    <ligand>
        <name>substrate</name>
    </ligand>
</feature>
<dbReference type="SUPFAM" id="SSF53633">
    <property type="entry name" value="Carbamate kinase-like"/>
    <property type="match status" value="1"/>
</dbReference>
<dbReference type="AlphaFoldDB" id="A0A2R4X0F4"/>
<dbReference type="GO" id="GO:0016114">
    <property type="term" value="P:terpenoid biosynthetic process"/>
    <property type="evidence" value="ECO:0007669"/>
    <property type="project" value="TreeGrafter"/>
</dbReference>
<organism evidence="14 15">
    <name type="scientific">Halococcoides cellulosivorans</name>
    <dbReference type="NCBI Taxonomy" id="1679096"/>
    <lineage>
        <taxon>Archaea</taxon>
        <taxon>Methanobacteriati</taxon>
        <taxon>Methanobacteriota</taxon>
        <taxon>Stenosarchaea group</taxon>
        <taxon>Halobacteria</taxon>
        <taxon>Halobacteriales</taxon>
        <taxon>Haloarculaceae</taxon>
        <taxon>Halococcoides</taxon>
    </lineage>
</organism>
<dbReference type="PIRSF" id="PIRSF016496">
    <property type="entry name" value="Kin_FomA"/>
    <property type="match status" value="1"/>
</dbReference>
<dbReference type="PANTHER" id="PTHR43654:SF1">
    <property type="entry name" value="ISOPENTENYL PHOSPHATE KINASE"/>
    <property type="match status" value="1"/>
</dbReference>
<keyword evidence="5 10" id="KW-0547">Nucleotide-binding</keyword>
<evidence type="ECO:0000256" key="8">
    <source>
        <dbReference type="ARBA" id="ARBA00023229"/>
    </source>
</evidence>
<proteinExistence type="inferred from homology"/>
<dbReference type="InterPro" id="IPR036393">
    <property type="entry name" value="AceGlu_kinase-like_sf"/>
</dbReference>
<dbReference type="GO" id="GO:0016301">
    <property type="term" value="F:kinase activity"/>
    <property type="evidence" value="ECO:0007669"/>
    <property type="project" value="UniProtKB-KW"/>
</dbReference>
<evidence type="ECO:0000256" key="10">
    <source>
        <dbReference type="PIRNR" id="PIRNR016496"/>
    </source>
</evidence>
<keyword evidence="6 10" id="KW-0418">Kinase</keyword>
<dbReference type="GO" id="GO:0005829">
    <property type="term" value="C:cytosol"/>
    <property type="evidence" value="ECO:0007669"/>
    <property type="project" value="TreeGrafter"/>
</dbReference>
<feature type="binding site" evidence="11">
    <location>
        <position position="45"/>
    </location>
    <ligand>
        <name>substrate</name>
    </ligand>
</feature>
<evidence type="ECO:0000256" key="7">
    <source>
        <dbReference type="ARBA" id="ARBA00022840"/>
    </source>
</evidence>
<dbReference type="NCBIfam" id="NF040647">
    <property type="entry name" value="IPPK_Arch"/>
    <property type="match status" value="1"/>
</dbReference>
<dbReference type="GeneID" id="36512008"/>
<evidence type="ECO:0000256" key="6">
    <source>
        <dbReference type="ARBA" id="ARBA00022777"/>
    </source>
</evidence>
<dbReference type="Pfam" id="PF00696">
    <property type="entry name" value="AA_kinase"/>
    <property type="match status" value="1"/>
</dbReference>
<dbReference type="PANTHER" id="PTHR43654">
    <property type="entry name" value="GLUTAMATE 5-KINASE"/>
    <property type="match status" value="1"/>
</dbReference>
<name>A0A2R4X0F4_9EURY</name>
<dbReference type="EC" id="2.7.4.26" evidence="2 10"/>
<evidence type="ECO:0000259" key="13">
    <source>
        <dbReference type="Pfam" id="PF00696"/>
    </source>
</evidence>
<evidence type="ECO:0000313" key="15">
    <source>
        <dbReference type="Proteomes" id="UP000244727"/>
    </source>
</evidence>
<evidence type="ECO:0000256" key="9">
    <source>
        <dbReference type="ARBA" id="ARBA00049063"/>
    </source>
</evidence>
<evidence type="ECO:0000256" key="12">
    <source>
        <dbReference type="PIRSR" id="PIRSR016496-2"/>
    </source>
</evidence>
<comment type="similarity">
    <text evidence="1 10">Belongs to the isopentenyl phosphate kinase family.</text>
</comment>
<gene>
    <name evidence="14" type="ORF">HARCEL1_05835</name>
</gene>
<accession>A0A2R4X0F4</accession>
<dbReference type="Gene3D" id="3.40.1160.10">
    <property type="entry name" value="Acetylglutamate kinase-like"/>
    <property type="match status" value="1"/>
</dbReference>
<evidence type="ECO:0000256" key="2">
    <source>
        <dbReference type="ARBA" id="ARBA00012908"/>
    </source>
</evidence>
<comment type="function">
    <text evidence="10">Catalyzes the phosphorylation of isopentenyl phosphate (IP) to isopentenyl diphosphate (IPP). Functions in an alternate mevalonate (MVA) pathway leading to IPP, a key precursor for the biosynthesis of isoprenoid compounds such as archaeal membrane lipids.</text>
</comment>
<dbReference type="Proteomes" id="UP000244727">
    <property type="component" value="Chromosome"/>
</dbReference>
<feature type="binding site" evidence="11">
    <location>
        <begin position="5"/>
        <end position="9"/>
    </location>
    <ligand>
        <name>ATP</name>
        <dbReference type="ChEBI" id="CHEBI:30616"/>
    </ligand>
</feature>
<dbReference type="InterPro" id="IPR001048">
    <property type="entry name" value="Asp/Glu/Uridylate_kinase"/>
</dbReference>
<evidence type="ECO:0000256" key="11">
    <source>
        <dbReference type="PIRSR" id="PIRSR016496-1"/>
    </source>
</evidence>
<keyword evidence="15" id="KW-1185">Reference proteome</keyword>
<dbReference type="RefSeq" id="WP_108381624.1">
    <property type="nucleotide sequence ID" value="NZ_CP028858.1"/>
</dbReference>
<dbReference type="GO" id="GO:0102043">
    <property type="term" value="F:isopentenyl phosphate kinase activity"/>
    <property type="evidence" value="ECO:0007669"/>
    <property type="project" value="UniProtKB-EC"/>
</dbReference>
<evidence type="ECO:0000256" key="4">
    <source>
        <dbReference type="ARBA" id="ARBA00022679"/>
    </source>
</evidence>
<feature type="domain" description="Aspartate/glutamate/uridylate kinase" evidence="13">
    <location>
        <begin position="1"/>
        <end position="210"/>
    </location>
</feature>
<feature type="site" description="Transition state stabilizer" evidence="12">
    <location>
        <position position="14"/>
    </location>
</feature>
<dbReference type="GO" id="GO:0005524">
    <property type="term" value="F:ATP binding"/>
    <property type="evidence" value="ECO:0007669"/>
    <property type="project" value="UniProtKB-KW"/>
</dbReference>
<feature type="binding site" evidence="11">
    <location>
        <position position="46"/>
    </location>
    <ligand>
        <name>ATP</name>
        <dbReference type="ChEBI" id="CHEBI:30616"/>
    </ligand>
</feature>
<evidence type="ECO:0000256" key="3">
    <source>
        <dbReference type="ARBA" id="ARBA00017267"/>
    </source>
</evidence>
<dbReference type="EMBL" id="CP028858">
    <property type="protein sequence ID" value="AWB27255.1"/>
    <property type="molecule type" value="Genomic_DNA"/>
</dbReference>
<dbReference type="InterPro" id="IPR024192">
    <property type="entry name" value="Fosfomycin_R_FomA-type"/>
</dbReference>
<feature type="binding site" evidence="11">
    <location>
        <position position="206"/>
    </location>
    <ligand>
        <name>ATP</name>
        <dbReference type="ChEBI" id="CHEBI:30616"/>
    </ligand>
</feature>